<evidence type="ECO:0000256" key="4">
    <source>
        <dbReference type="ARBA" id="ARBA00022741"/>
    </source>
</evidence>
<evidence type="ECO:0000256" key="5">
    <source>
        <dbReference type="ARBA" id="ARBA00022840"/>
    </source>
</evidence>
<dbReference type="GO" id="GO:0009570">
    <property type="term" value="C:chloroplast stroma"/>
    <property type="evidence" value="ECO:0007669"/>
    <property type="project" value="TreeGrafter"/>
</dbReference>
<keyword evidence="7" id="KW-0030">Aminoacyl-tRNA synthetase</keyword>
<evidence type="ECO:0000256" key="7">
    <source>
        <dbReference type="ARBA" id="ARBA00023146"/>
    </source>
</evidence>
<dbReference type="PROSITE" id="PS50861">
    <property type="entry name" value="AA_TRNA_LIGASE_II_GLYAB"/>
    <property type="match status" value="1"/>
</dbReference>
<dbReference type="GO" id="GO:0004820">
    <property type="term" value="F:glycine-tRNA ligase activity"/>
    <property type="evidence" value="ECO:0007669"/>
    <property type="project" value="UniProtKB-EC"/>
</dbReference>
<evidence type="ECO:0000256" key="3">
    <source>
        <dbReference type="ARBA" id="ARBA00022598"/>
    </source>
</evidence>
<organism evidence="9 10">
    <name type="scientific">Apostasia shenzhenica</name>
    <dbReference type="NCBI Taxonomy" id="1088818"/>
    <lineage>
        <taxon>Eukaryota</taxon>
        <taxon>Viridiplantae</taxon>
        <taxon>Streptophyta</taxon>
        <taxon>Embryophyta</taxon>
        <taxon>Tracheophyta</taxon>
        <taxon>Spermatophyta</taxon>
        <taxon>Magnoliopsida</taxon>
        <taxon>Liliopsida</taxon>
        <taxon>Asparagales</taxon>
        <taxon>Orchidaceae</taxon>
        <taxon>Apostasioideae</taxon>
        <taxon>Apostasia</taxon>
    </lineage>
</organism>
<keyword evidence="4" id="KW-0547">Nucleotide-binding</keyword>
<evidence type="ECO:0000256" key="2">
    <source>
        <dbReference type="ARBA" id="ARBA00012829"/>
    </source>
</evidence>
<dbReference type="GO" id="GO:0005739">
    <property type="term" value="C:mitochondrion"/>
    <property type="evidence" value="ECO:0007669"/>
    <property type="project" value="TreeGrafter"/>
</dbReference>
<dbReference type="EC" id="6.1.1.14" evidence="2"/>
<evidence type="ECO:0000256" key="1">
    <source>
        <dbReference type="ARBA" id="ARBA00008226"/>
    </source>
</evidence>
<evidence type="ECO:0000256" key="6">
    <source>
        <dbReference type="ARBA" id="ARBA00022917"/>
    </source>
</evidence>
<dbReference type="PRINTS" id="PR01045">
    <property type="entry name" value="TRNASYNTHGB"/>
</dbReference>
<reference evidence="9 10" key="1">
    <citation type="journal article" date="2017" name="Nature">
        <title>The Apostasia genome and the evolution of orchids.</title>
        <authorList>
            <person name="Zhang G.Q."/>
            <person name="Liu K.W."/>
            <person name="Li Z."/>
            <person name="Lohaus R."/>
            <person name="Hsiao Y.Y."/>
            <person name="Niu S.C."/>
            <person name="Wang J.Y."/>
            <person name="Lin Y.C."/>
            <person name="Xu Q."/>
            <person name="Chen L.J."/>
            <person name="Yoshida K."/>
            <person name="Fujiwara S."/>
            <person name="Wang Z.W."/>
            <person name="Zhang Y.Q."/>
            <person name="Mitsuda N."/>
            <person name="Wang M."/>
            <person name="Liu G.H."/>
            <person name="Pecoraro L."/>
            <person name="Huang H.X."/>
            <person name="Xiao X.J."/>
            <person name="Lin M."/>
            <person name="Wu X.Y."/>
            <person name="Wu W.L."/>
            <person name="Chen Y.Y."/>
            <person name="Chang S.B."/>
            <person name="Sakamoto S."/>
            <person name="Ohme-Takagi M."/>
            <person name="Yagi M."/>
            <person name="Zeng S.J."/>
            <person name="Shen C.Y."/>
            <person name="Yeh C.M."/>
            <person name="Luo Y.B."/>
            <person name="Tsai W.C."/>
            <person name="Van de Peer Y."/>
            <person name="Liu Z.J."/>
        </authorList>
    </citation>
    <scope>NUCLEOTIDE SEQUENCE [LARGE SCALE GENOMIC DNA]</scope>
    <source>
        <strain evidence="10">cv. Shenzhen</strain>
        <tissue evidence="9">Stem</tissue>
    </source>
</reference>
<dbReference type="Proteomes" id="UP000236161">
    <property type="component" value="Unassembled WGS sequence"/>
</dbReference>
<comment type="catalytic activity">
    <reaction evidence="8">
        <text>tRNA(Gly) + glycine + ATP = glycyl-tRNA(Gly) + AMP + diphosphate</text>
        <dbReference type="Rhea" id="RHEA:16013"/>
        <dbReference type="Rhea" id="RHEA-COMP:9664"/>
        <dbReference type="Rhea" id="RHEA-COMP:9683"/>
        <dbReference type="ChEBI" id="CHEBI:30616"/>
        <dbReference type="ChEBI" id="CHEBI:33019"/>
        <dbReference type="ChEBI" id="CHEBI:57305"/>
        <dbReference type="ChEBI" id="CHEBI:78442"/>
        <dbReference type="ChEBI" id="CHEBI:78522"/>
        <dbReference type="ChEBI" id="CHEBI:456215"/>
        <dbReference type="EC" id="6.1.1.14"/>
    </reaction>
</comment>
<accession>A0A2I0AYR2</accession>
<dbReference type="OrthoDB" id="1545at2759"/>
<dbReference type="GO" id="GO:0005524">
    <property type="term" value="F:ATP binding"/>
    <property type="evidence" value="ECO:0007669"/>
    <property type="project" value="UniProtKB-KW"/>
</dbReference>
<name>A0A2I0AYR2_9ASPA</name>
<dbReference type="SUPFAM" id="SSF109604">
    <property type="entry name" value="HD-domain/PDEase-like"/>
    <property type="match status" value="1"/>
</dbReference>
<dbReference type="NCBIfam" id="TIGR00211">
    <property type="entry name" value="glyS"/>
    <property type="match status" value="1"/>
</dbReference>
<dbReference type="InterPro" id="IPR006194">
    <property type="entry name" value="Gly-tRNA-synth_heterodimer"/>
</dbReference>
<evidence type="ECO:0000256" key="8">
    <source>
        <dbReference type="ARBA" id="ARBA00047937"/>
    </source>
</evidence>
<keyword evidence="10" id="KW-1185">Reference proteome</keyword>
<keyword evidence="5" id="KW-0067">ATP-binding</keyword>
<dbReference type="InterPro" id="IPR015944">
    <property type="entry name" value="Gly-tRNA-synth_bsu"/>
</dbReference>
<dbReference type="Pfam" id="PF02092">
    <property type="entry name" value="tRNA_synt_2f"/>
    <property type="match status" value="1"/>
</dbReference>
<keyword evidence="3 9" id="KW-0436">Ligase</keyword>
<dbReference type="AlphaFoldDB" id="A0A2I0AYR2"/>
<sequence>MRWNSQVLFSRPIRWILALHGDIIVPFVFAGISSGNQSSGLRNSPEAVVEVKNAESFFPMIKRAGILIDMKVRKDKILQDCISLAASVGGKLVMQDSSLEEIINLVETPNVILGGFDESFLEIPKEILTTVMQKHQKYLPLTDQSGDKLLPFFIAVANGFINKGVVQRGNEAVLRARYEDAIFFYKMDTQRKLSEFRGSLSSILFHEKLGSMHDKMIRVEKIVSKLALALGMGGSILPVVEKAAALAMSDLATSVVTEFTSLSGIMARHYALKDGYSDQIAEAIFEVILPRFSGDKLPKSDAGIVLATADRLDTLVGLFGVGCQPSSTADPFGLRRVSYGLVQILVENKKNLDLNCALRLVADVQPIEINDNALQDVLQFVARRLEQLLVDKGINVEIVRSVLSERANWPFMTAQSAMDMEAFSKGDLFPKVIEAYSRPSRIIHGKEIDGDLEVTEDAFEHNEEHVLWNTYLAVAEKLHPGVGIDTFLKASSQLIRPLEDFFDRVYVMADDQRIRKNRLALLKRIADLPKGIADLSLLPGF</sequence>
<keyword evidence="6" id="KW-0648">Protein biosynthesis</keyword>
<proteinExistence type="inferred from homology"/>
<evidence type="ECO:0000313" key="9">
    <source>
        <dbReference type="EMBL" id="PKA60693.1"/>
    </source>
</evidence>
<protein>
    <recommendedName>
        <fullName evidence="2">glycine--tRNA ligase</fullName>
        <ecNumber evidence="2">6.1.1.14</ecNumber>
    </recommendedName>
</protein>
<dbReference type="PANTHER" id="PTHR30075:SF2">
    <property type="entry name" value="GLYCINE--TRNA LIGASE, CHLOROPLASTIC_MITOCHONDRIAL 2"/>
    <property type="match status" value="1"/>
</dbReference>
<dbReference type="EMBL" id="KZ451935">
    <property type="protein sequence ID" value="PKA60693.1"/>
    <property type="molecule type" value="Genomic_DNA"/>
</dbReference>
<comment type="similarity">
    <text evidence="1">Belongs to the class-II aminoacyl-tRNA synthetase family.</text>
</comment>
<evidence type="ECO:0000313" key="10">
    <source>
        <dbReference type="Proteomes" id="UP000236161"/>
    </source>
</evidence>
<dbReference type="STRING" id="1088818.A0A2I0AYR2"/>
<gene>
    <name evidence="9" type="primary">GLYRS-2</name>
    <name evidence="9" type="ORF">AXF42_Ash006327</name>
</gene>
<dbReference type="PANTHER" id="PTHR30075">
    <property type="entry name" value="GLYCYL-TRNA SYNTHETASE"/>
    <property type="match status" value="1"/>
</dbReference>
<dbReference type="GO" id="GO:0006426">
    <property type="term" value="P:glycyl-tRNA aminoacylation"/>
    <property type="evidence" value="ECO:0007669"/>
    <property type="project" value="InterPro"/>
</dbReference>